<dbReference type="Proteomes" id="UP000499080">
    <property type="component" value="Unassembled WGS sequence"/>
</dbReference>
<evidence type="ECO:0000313" key="1">
    <source>
        <dbReference type="EMBL" id="GBM07632.1"/>
    </source>
</evidence>
<evidence type="ECO:0000313" key="2">
    <source>
        <dbReference type="Proteomes" id="UP000499080"/>
    </source>
</evidence>
<sequence length="129" mass="14904">MVVKVVESFVPSINQYIETGTQEIMVKIVELLSDSFLNFEICSEIAICQALLQLSEEMKIIWCEIWAVRRIFQNIPPETLFQITYNRGYMCSVVVVQQGTFREYSRSFPAKFLAQPVHRGKITDSIHVP</sequence>
<comment type="caution">
    <text evidence="1">The sequence shown here is derived from an EMBL/GenBank/DDBJ whole genome shotgun (WGS) entry which is preliminary data.</text>
</comment>
<proteinExistence type="predicted"/>
<gene>
    <name evidence="1" type="ORF">AVEN_228137_1</name>
</gene>
<keyword evidence="2" id="KW-1185">Reference proteome</keyword>
<protein>
    <submittedName>
        <fullName evidence="1">Uncharacterized protein</fullName>
    </submittedName>
</protein>
<name>A0A4Y2CT39_ARAVE</name>
<reference evidence="1 2" key="1">
    <citation type="journal article" date="2019" name="Sci. Rep.">
        <title>Orb-weaving spider Araneus ventricosus genome elucidates the spidroin gene catalogue.</title>
        <authorList>
            <person name="Kono N."/>
            <person name="Nakamura H."/>
            <person name="Ohtoshi R."/>
            <person name="Moran D.A.P."/>
            <person name="Shinohara A."/>
            <person name="Yoshida Y."/>
            <person name="Fujiwara M."/>
            <person name="Mori M."/>
            <person name="Tomita M."/>
            <person name="Arakawa K."/>
        </authorList>
    </citation>
    <scope>NUCLEOTIDE SEQUENCE [LARGE SCALE GENOMIC DNA]</scope>
</reference>
<accession>A0A4Y2CT39</accession>
<dbReference type="AlphaFoldDB" id="A0A4Y2CT39"/>
<organism evidence="1 2">
    <name type="scientific">Araneus ventricosus</name>
    <name type="common">Orbweaver spider</name>
    <name type="synonym">Epeira ventricosa</name>
    <dbReference type="NCBI Taxonomy" id="182803"/>
    <lineage>
        <taxon>Eukaryota</taxon>
        <taxon>Metazoa</taxon>
        <taxon>Ecdysozoa</taxon>
        <taxon>Arthropoda</taxon>
        <taxon>Chelicerata</taxon>
        <taxon>Arachnida</taxon>
        <taxon>Araneae</taxon>
        <taxon>Araneomorphae</taxon>
        <taxon>Entelegynae</taxon>
        <taxon>Araneoidea</taxon>
        <taxon>Araneidae</taxon>
        <taxon>Araneus</taxon>
    </lineage>
</organism>
<dbReference type="EMBL" id="BGPR01000245">
    <property type="protein sequence ID" value="GBM07632.1"/>
    <property type="molecule type" value="Genomic_DNA"/>
</dbReference>